<dbReference type="EMBL" id="CAKAEH010001158">
    <property type="protein sequence ID" value="CAG9533010.1"/>
    <property type="molecule type" value="Genomic_DNA"/>
</dbReference>
<keyword evidence="2" id="KW-1185">Reference proteome</keyword>
<reference evidence="1" key="1">
    <citation type="submission" date="2021-09" db="EMBL/GenBank/DDBJ databases">
        <authorList>
            <consortium name="Pathogen Informatics"/>
        </authorList>
    </citation>
    <scope>NUCLEOTIDE SEQUENCE</scope>
</reference>
<dbReference type="AlphaFoldDB" id="A0A8J2LQR7"/>
<gene>
    <name evidence="1" type="ORF">CJOHNSTONI_LOCUS3275</name>
</gene>
<comment type="caution">
    <text evidence="1">The sequence shown here is derived from an EMBL/GenBank/DDBJ whole genome shotgun (WGS) entry which is preliminary data.</text>
</comment>
<dbReference type="Proteomes" id="UP000746747">
    <property type="component" value="Unassembled WGS sequence"/>
</dbReference>
<protein>
    <submittedName>
        <fullName evidence="1">Uncharacterized protein</fullName>
    </submittedName>
</protein>
<evidence type="ECO:0000313" key="2">
    <source>
        <dbReference type="Proteomes" id="UP000746747"/>
    </source>
</evidence>
<evidence type="ECO:0000313" key="1">
    <source>
        <dbReference type="EMBL" id="CAG9533010.1"/>
    </source>
</evidence>
<organism evidence="1 2">
    <name type="scientific">Cercopithifilaria johnstoni</name>
    <dbReference type="NCBI Taxonomy" id="2874296"/>
    <lineage>
        <taxon>Eukaryota</taxon>
        <taxon>Metazoa</taxon>
        <taxon>Ecdysozoa</taxon>
        <taxon>Nematoda</taxon>
        <taxon>Chromadorea</taxon>
        <taxon>Rhabditida</taxon>
        <taxon>Spirurina</taxon>
        <taxon>Spiruromorpha</taxon>
        <taxon>Filarioidea</taxon>
        <taxon>Onchocercidae</taxon>
        <taxon>Cercopithifilaria</taxon>
    </lineage>
</organism>
<sequence length="83" mass="9490">MSIDWSLSDAVATGGEQGRVEVCLWVRTGRRQVNNVRFWVCFRHELLDYFSSKSSRMVASMPSALSTRSFECDWYKAALPPVI</sequence>
<accession>A0A8J2LQR7</accession>
<proteinExistence type="predicted"/>
<name>A0A8J2LQR7_9BILA</name>